<comment type="caution">
    <text evidence="2">The sequence shown here is derived from an EMBL/GenBank/DDBJ whole genome shotgun (WGS) entry which is preliminary data.</text>
</comment>
<dbReference type="Proteomes" id="UP000886743">
    <property type="component" value="Unassembled WGS sequence"/>
</dbReference>
<dbReference type="AlphaFoldDB" id="A0A9D1NH69"/>
<protein>
    <submittedName>
        <fullName evidence="2">Uncharacterized protein</fullName>
    </submittedName>
</protein>
<keyword evidence="1" id="KW-0812">Transmembrane</keyword>
<reference evidence="2" key="2">
    <citation type="journal article" date="2021" name="PeerJ">
        <title>Extensive microbial diversity within the chicken gut microbiome revealed by metagenomics and culture.</title>
        <authorList>
            <person name="Gilroy R."/>
            <person name="Ravi A."/>
            <person name="Getino M."/>
            <person name="Pursley I."/>
            <person name="Horton D.L."/>
            <person name="Alikhan N.F."/>
            <person name="Baker D."/>
            <person name="Gharbi K."/>
            <person name="Hall N."/>
            <person name="Watson M."/>
            <person name="Adriaenssens E.M."/>
            <person name="Foster-Nyarko E."/>
            <person name="Jarju S."/>
            <person name="Secka A."/>
            <person name="Antonio M."/>
            <person name="Oren A."/>
            <person name="Chaudhuri R.R."/>
            <person name="La Ragione R."/>
            <person name="Hildebrand F."/>
            <person name="Pallen M.J."/>
        </authorList>
    </citation>
    <scope>NUCLEOTIDE SEQUENCE</scope>
    <source>
        <strain evidence="2">4920</strain>
    </source>
</reference>
<evidence type="ECO:0000313" key="2">
    <source>
        <dbReference type="EMBL" id="HIV03062.1"/>
    </source>
</evidence>
<sequence length="87" mass="9218">MKKKYLLIALGVFVALAIVSAVLSAAGLHVPGLTRIAIVLMMAVLIANSIYDIKAGKDKSMCIIIMVIAILAIVVNIASPIMEYMGM</sequence>
<keyword evidence="1" id="KW-1133">Transmembrane helix</keyword>
<evidence type="ECO:0000313" key="3">
    <source>
        <dbReference type="Proteomes" id="UP000886743"/>
    </source>
</evidence>
<name>A0A9D1NH69_9FIRM</name>
<evidence type="ECO:0000256" key="1">
    <source>
        <dbReference type="SAM" id="Phobius"/>
    </source>
</evidence>
<reference evidence="2" key="1">
    <citation type="submission" date="2020-10" db="EMBL/GenBank/DDBJ databases">
        <authorList>
            <person name="Gilroy R."/>
        </authorList>
    </citation>
    <scope>NUCLEOTIDE SEQUENCE</scope>
    <source>
        <strain evidence="2">4920</strain>
    </source>
</reference>
<feature type="transmembrane region" description="Helical" evidence="1">
    <location>
        <begin position="63"/>
        <end position="82"/>
    </location>
</feature>
<gene>
    <name evidence="2" type="ORF">IAC74_05755</name>
</gene>
<accession>A0A9D1NH69</accession>
<proteinExistence type="predicted"/>
<keyword evidence="1" id="KW-0472">Membrane</keyword>
<organism evidence="2 3">
    <name type="scientific">Candidatus Aphodoplasma excrementigallinarum</name>
    <dbReference type="NCBI Taxonomy" id="2840673"/>
    <lineage>
        <taxon>Bacteria</taxon>
        <taxon>Bacillati</taxon>
        <taxon>Bacillota</taxon>
        <taxon>Clostridia</taxon>
        <taxon>Eubacteriales</taxon>
        <taxon>Candidatus Aphodoplasma</taxon>
    </lineage>
</organism>
<dbReference type="EMBL" id="DVOF01000167">
    <property type="protein sequence ID" value="HIV03062.1"/>
    <property type="molecule type" value="Genomic_DNA"/>
</dbReference>
<feature type="transmembrane region" description="Helical" evidence="1">
    <location>
        <begin position="35"/>
        <end position="51"/>
    </location>
</feature>